<name>A0ACB9KDA1_9ASTR</name>
<protein>
    <submittedName>
        <fullName evidence="1">Uncharacterized protein</fullName>
    </submittedName>
</protein>
<dbReference type="Proteomes" id="UP001056120">
    <property type="component" value="Linkage Group LG01"/>
</dbReference>
<dbReference type="EMBL" id="CM042018">
    <property type="protein sequence ID" value="KAI3830296.1"/>
    <property type="molecule type" value="Genomic_DNA"/>
</dbReference>
<keyword evidence="2" id="KW-1185">Reference proteome</keyword>
<sequence>MGWTLKLKPHRFHPSLANCSTIPSERIWMDRLLFNRQATVHHILGGGLFADVILWRDKNVTMTILIITLASWVMFERSDYTLLSYVSNVLLLLLTILFLWAKSAQILNRPTPPIPHLQLSEETINEVATIIRDRTNTLLSVSYDVALGKDPKMFVKVAAYLVLFSFIGSLTDFHTLCYTSIIVALTVPVAYERYEAHVDSSLIKGNVKLKKLYIRFDEEFIKKIKKWILEKNKLS</sequence>
<accession>A0ACB9KDA1</accession>
<organism evidence="1 2">
    <name type="scientific">Smallanthus sonchifolius</name>
    <dbReference type="NCBI Taxonomy" id="185202"/>
    <lineage>
        <taxon>Eukaryota</taxon>
        <taxon>Viridiplantae</taxon>
        <taxon>Streptophyta</taxon>
        <taxon>Embryophyta</taxon>
        <taxon>Tracheophyta</taxon>
        <taxon>Spermatophyta</taxon>
        <taxon>Magnoliopsida</taxon>
        <taxon>eudicotyledons</taxon>
        <taxon>Gunneridae</taxon>
        <taxon>Pentapetalae</taxon>
        <taxon>asterids</taxon>
        <taxon>campanulids</taxon>
        <taxon>Asterales</taxon>
        <taxon>Asteraceae</taxon>
        <taxon>Asteroideae</taxon>
        <taxon>Heliantheae alliance</taxon>
        <taxon>Millerieae</taxon>
        <taxon>Smallanthus</taxon>
    </lineage>
</organism>
<evidence type="ECO:0000313" key="2">
    <source>
        <dbReference type="Proteomes" id="UP001056120"/>
    </source>
</evidence>
<proteinExistence type="predicted"/>
<evidence type="ECO:0000313" key="1">
    <source>
        <dbReference type="EMBL" id="KAI3830296.1"/>
    </source>
</evidence>
<gene>
    <name evidence="1" type="ORF">L1987_04434</name>
</gene>
<comment type="caution">
    <text evidence="1">The sequence shown here is derived from an EMBL/GenBank/DDBJ whole genome shotgun (WGS) entry which is preliminary data.</text>
</comment>
<reference evidence="1 2" key="2">
    <citation type="journal article" date="2022" name="Mol. Ecol. Resour.">
        <title>The genomes of chicory, endive, great burdock and yacon provide insights into Asteraceae paleo-polyploidization history and plant inulin production.</title>
        <authorList>
            <person name="Fan W."/>
            <person name="Wang S."/>
            <person name="Wang H."/>
            <person name="Wang A."/>
            <person name="Jiang F."/>
            <person name="Liu H."/>
            <person name="Zhao H."/>
            <person name="Xu D."/>
            <person name="Zhang Y."/>
        </authorList>
    </citation>
    <scope>NUCLEOTIDE SEQUENCE [LARGE SCALE GENOMIC DNA]</scope>
    <source>
        <strain evidence="2">cv. Yunnan</strain>
        <tissue evidence="1">Leaves</tissue>
    </source>
</reference>
<reference evidence="2" key="1">
    <citation type="journal article" date="2022" name="Mol. Ecol. Resour.">
        <title>The genomes of chicory, endive, great burdock and yacon provide insights into Asteraceae palaeo-polyploidization history and plant inulin production.</title>
        <authorList>
            <person name="Fan W."/>
            <person name="Wang S."/>
            <person name="Wang H."/>
            <person name="Wang A."/>
            <person name="Jiang F."/>
            <person name="Liu H."/>
            <person name="Zhao H."/>
            <person name="Xu D."/>
            <person name="Zhang Y."/>
        </authorList>
    </citation>
    <scope>NUCLEOTIDE SEQUENCE [LARGE SCALE GENOMIC DNA]</scope>
    <source>
        <strain evidence="2">cv. Yunnan</strain>
    </source>
</reference>